<gene>
    <name evidence="2" type="ORF">M5K25_008933</name>
</gene>
<keyword evidence="3" id="KW-1185">Reference proteome</keyword>
<sequence length="115" mass="11870">MNSRMPEDGEQQPNDAGRKSLEKTVKILGGVNVSVPVPLFLAGLANKNKSGGGGGELILFQASVALALFSFFAGLALLISVQCKNVKMSILLGLLIAAVFSVLAGVVVLAISVFI</sequence>
<name>A0ABD0VGR1_DENTH</name>
<feature type="transmembrane region" description="Helical" evidence="1">
    <location>
        <begin position="57"/>
        <end position="79"/>
    </location>
</feature>
<evidence type="ECO:0000313" key="3">
    <source>
        <dbReference type="Proteomes" id="UP001552299"/>
    </source>
</evidence>
<keyword evidence="1" id="KW-1133">Transmembrane helix</keyword>
<accession>A0ABD0VGR1</accession>
<dbReference type="Proteomes" id="UP001552299">
    <property type="component" value="Unassembled WGS sequence"/>
</dbReference>
<dbReference type="AlphaFoldDB" id="A0ABD0VGR1"/>
<keyword evidence="1" id="KW-0812">Transmembrane</keyword>
<reference evidence="2 3" key="1">
    <citation type="journal article" date="2024" name="Plant Biotechnol. J.">
        <title>Dendrobium thyrsiflorum genome and its molecular insights into genes involved in important horticultural traits.</title>
        <authorList>
            <person name="Chen B."/>
            <person name="Wang J.Y."/>
            <person name="Zheng P.J."/>
            <person name="Li K.L."/>
            <person name="Liang Y.M."/>
            <person name="Chen X.F."/>
            <person name="Zhang C."/>
            <person name="Zhao X."/>
            <person name="He X."/>
            <person name="Zhang G.Q."/>
            <person name="Liu Z.J."/>
            <person name="Xu Q."/>
        </authorList>
    </citation>
    <scope>NUCLEOTIDE SEQUENCE [LARGE SCALE GENOMIC DNA]</scope>
    <source>
        <strain evidence="2">GZMU011</strain>
    </source>
</reference>
<evidence type="ECO:0000256" key="1">
    <source>
        <dbReference type="SAM" id="Phobius"/>
    </source>
</evidence>
<protein>
    <submittedName>
        <fullName evidence="2">Uncharacterized protein</fullName>
    </submittedName>
</protein>
<evidence type="ECO:0000313" key="2">
    <source>
        <dbReference type="EMBL" id="KAL0921821.1"/>
    </source>
</evidence>
<dbReference type="EMBL" id="JANQDX010000007">
    <property type="protein sequence ID" value="KAL0921821.1"/>
    <property type="molecule type" value="Genomic_DNA"/>
</dbReference>
<keyword evidence="1" id="KW-0472">Membrane</keyword>
<proteinExistence type="predicted"/>
<comment type="caution">
    <text evidence="2">The sequence shown here is derived from an EMBL/GenBank/DDBJ whole genome shotgun (WGS) entry which is preliminary data.</text>
</comment>
<organism evidence="2 3">
    <name type="scientific">Dendrobium thyrsiflorum</name>
    <name type="common">Pinecone-like raceme dendrobium</name>
    <name type="synonym">Orchid</name>
    <dbReference type="NCBI Taxonomy" id="117978"/>
    <lineage>
        <taxon>Eukaryota</taxon>
        <taxon>Viridiplantae</taxon>
        <taxon>Streptophyta</taxon>
        <taxon>Embryophyta</taxon>
        <taxon>Tracheophyta</taxon>
        <taxon>Spermatophyta</taxon>
        <taxon>Magnoliopsida</taxon>
        <taxon>Liliopsida</taxon>
        <taxon>Asparagales</taxon>
        <taxon>Orchidaceae</taxon>
        <taxon>Epidendroideae</taxon>
        <taxon>Malaxideae</taxon>
        <taxon>Dendrobiinae</taxon>
        <taxon>Dendrobium</taxon>
    </lineage>
</organism>
<feature type="transmembrane region" description="Helical" evidence="1">
    <location>
        <begin position="91"/>
        <end position="114"/>
    </location>
</feature>